<sequence>MGAPPSRQSGWRVLVTSRRSEAVLTASPDTISLAIPDDHVHLSVQAGSKYSSADIARQFTSYSGAPLWTDSRRSGTSTSEFWKIGYYVGTTGAVSGVVVERYSKATEHEAEYWASPPLGSRNPSKFFRSREAKPDVEPVEEVRYLTSFRFLPISNTIKIFYII</sequence>
<evidence type="ECO:0000313" key="3">
    <source>
        <dbReference type="Proteomes" id="UP001595821"/>
    </source>
</evidence>
<evidence type="ECO:0000313" key="2">
    <source>
        <dbReference type="EMBL" id="MFC4247909.1"/>
    </source>
</evidence>
<reference evidence="2 3" key="1">
    <citation type="journal article" date="2014" name="Int. J. Syst. Evol. Microbiol.">
        <title>Complete genome sequence of Corynebacterium casei LMG S-19264T (=DSM 44701T), isolated from a smear-ripened cheese.</title>
        <authorList>
            <consortium name="US DOE Joint Genome Institute (JGI-PGF)"/>
            <person name="Walter F."/>
            <person name="Albersmeier A."/>
            <person name="Kalinowski J."/>
            <person name="Ruckert C."/>
        </authorList>
    </citation>
    <scope>NUCLEOTIDE SEQUENCE [LARGE SCALE GENOMIC DNA]</scope>
    <source>
        <strain evidence="2 3">IBRC-M 10912</strain>
    </source>
</reference>
<dbReference type="Gene3D" id="3.30.70.1290">
    <property type="entry name" value="Transposase IS200-like"/>
    <property type="match status" value="1"/>
</dbReference>
<dbReference type="Pfam" id="PF01797">
    <property type="entry name" value="Y1_Tnp"/>
    <property type="match status" value="1"/>
</dbReference>
<name>A0ABD5P0P7_9EURY</name>
<protein>
    <submittedName>
        <fullName evidence="2">Transposase</fullName>
    </submittedName>
</protein>
<comment type="caution">
    <text evidence="2">The sequence shown here is derived from an EMBL/GenBank/DDBJ whole genome shotgun (WGS) entry which is preliminary data.</text>
</comment>
<dbReference type="InterPro" id="IPR036515">
    <property type="entry name" value="Transposase_17_sf"/>
</dbReference>
<dbReference type="EMBL" id="JBHSDJ010000106">
    <property type="protein sequence ID" value="MFC4247909.1"/>
    <property type="molecule type" value="Genomic_DNA"/>
</dbReference>
<dbReference type="AlphaFoldDB" id="A0ABD5P0P7"/>
<dbReference type="InterPro" id="IPR002686">
    <property type="entry name" value="Transposase_17"/>
</dbReference>
<dbReference type="RefSeq" id="WP_377071245.1">
    <property type="nucleotide sequence ID" value="NZ_CP095398.1"/>
</dbReference>
<gene>
    <name evidence="2" type="ORF">ACFOZ7_13300</name>
</gene>
<dbReference type="PANTHER" id="PTHR33360:SF2">
    <property type="entry name" value="TRANSPOSASE FOR INSERTION SEQUENCE ELEMENT IS200"/>
    <property type="match status" value="1"/>
</dbReference>
<accession>A0ABD5P0P7</accession>
<proteinExistence type="predicted"/>
<dbReference type="SUPFAM" id="SSF143422">
    <property type="entry name" value="Transposase IS200-like"/>
    <property type="match status" value="1"/>
</dbReference>
<dbReference type="Proteomes" id="UP001595821">
    <property type="component" value="Unassembled WGS sequence"/>
</dbReference>
<feature type="domain" description="Transposase IS200-like" evidence="1">
    <location>
        <begin position="31"/>
        <end position="102"/>
    </location>
</feature>
<organism evidence="2 3">
    <name type="scientific">Natribaculum luteum</name>
    <dbReference type="NCBI Taxonomy" id="1586232"/>
    <lineage>
        <taxon>Archaea</taxon>
        <taxon>Methanobacteriati</taxon>
        <taxon>Methanobacteriota</taxon>
        <taxon>Stenosarchaea group</taxon>
        <taxon>Halobacteria</taxon>
        <taxon>Halobacteriales</taxon>
        <taxon>Natrialbaceae</taxon>
        <taxon>Natribaculum</taxon>
    </lineage>
</organism>
<dbReference type="PANTHER" id="PTHR33360">
    <property type="entry name" value="TRANSPOSASE FOR INSERTION SEQUENCE ELEMENT IS200"/>
    <property type="match status" value="1"/>
</dbReference>
<dbReference type="GeneID" id="300987261"/>
<evidence type="ECO:0000259" key="1">
    <source>
        <dbReference type="Pfam" id="PF01797"/>
    </source>
</evidence>